<dbReference type="Proteomes" id="UP000800981">
    <property type="component" value="Unassembled WGS sequence"/>
</dbReference>
<evidence type="ECO:0000313" key="2">
    <source>
        <dbReference type="Proteomes" id="UP000800981"/>
    </source>
</evidence>
<gene>
    <name evidence="1" type="ORF">G9H71_22715</name>
</gene>
<organism evidence="1 2">
    <name type="scientific">Motilibacter deserti</name>
    <dbReference type="NCBI Taxonomy" id="2714956"/>
    <lineage>
        <taxon>Bacteria</taxon>
        <taxon>Bacillati</taxon>
        <taxon>Actinomycetota</taxon>
        <taxon>Actinomycetes</taxon>
        <taxon>Motilibacterales</taxon>
        <taxon>Motilibacteraceae</taxon>
        <taxon>Motilibacter</taxon>
    </lineage>
</organism>
<keyword evidence="2" id="KW-1185">Reference proteome</keyword>
<sequence length="75" mass="8362">SVPVTRPSRLAVHFWVEAMGRSSATYRFRVMSEDQSVVHADGSRVVVRVDPATRRPTPWTDEARIDVQAISAPAE</sequence>
<proteinExistence type="predicted"/>
<protein>
    <submittedName>
        <fullName evidence="1">Acyl-CoA thioesterase</fullName>
    </submittedName>
</protein>
<evidence type="ECO:0000313" key="1">
    <source>
        <dbReference type="EMBL" id="NHC16598.1"/>
    </source>
</evidence>
<reference evidence="1 2" key="1">
    <citation type="submission" date="2020-03" db="EMBL/GenBank/DDBJ databases">
        <title>Two novel Motilibacter sp.</title>
        <authorList>
            <person name="Liu S."/>
        </authorList>
    </citation>
    <scope>NUCLEOTIDE SEQUENCE [LARGE SCALE GENOMIC DNA]</scope>
    <source>
        <strain evidence="1 2">E257</strain>
    </source>
</reference>
<dbReference type="EMBL" id="JAANNP010000232">
    <property type="protein sequence ID" value="NHC16598.1"/>
    <property type="molecule type" value="Genomic_DNA"/>
</dbReference>
<dbReference type="SUPFAM" id="SSF54637">
    <property type="entry name" value="Thioesterase/thiol ester dehydrase-isomerase"/>
    <property type="match status" value="1"/>
</dbReference>
<comment type="caution">
    <text evidence="1">The sequence shown here is derived from an EMBL/GenBank/DDBJ whole genome shotgun (WGS) entry which is preliminary data.</text>
</comment>
<dbReference type="Gene3D" id="3.10.129.10">
    <property type="entry name" value="Hotdog Thioesterase"/>
    <property type="match status" value="1"/>
</dbReference>
<name>A0ABX0H163_9ACTN</name>
<dbReference type="InterPro" id="IPR029069">
    <property type="entry name" value="HotDog_dom_sf"/>
</dbReference>
<feature type="non-terminal residue" evidence="1">
    <location>
        <position position="1"/>
    </location>
</feature>
<dbReference type="RefSeq" id="WP_231135346.1">
    <property type="nucleotide sequence ID" value="NZ_JAANNP010000232.1"/>
</dbReference>
<accession>A0ABX0H163</accession>